<keyword evidence="1" id="KW-0175">Coiled coil</keyword>
<proteinExistence type="predicted"/>
<organism evidence="3 4">
    <name type="scientific">Marinobacter salexigens</name>
    <dbReference type="NCBI Taxonomy" id="1925763"/>
    <lineage>
        <taxon>Bacteria</taxon>
        <taxon>Pseudomonadati</taxon>
        <taxon>Pseudomonadota</taxon>
        <taxon>Gammaproteobacteria</taxon>
        <taxon>Pseudomonadales</taxon>
        <taxon>Marinobacteraceae</taxon>
        <taxon>Marinobacter</taxon>
    </lineage>
</organism>
<protein>
    <submittedName>
        <fullName evidence="3">DUF4398 domain-containing protein</fullName>
    </submittedName>
</protein>
<accession>A0ABS6A3A9</accession>
<feature type="coiled-coil region" evidence="1">
    <location>
        <begin position="57"/>
        <end position="119"/>
    </location>
</feature>
<evidence type="ECO:0000313" key="4">
    <source>
        <dbReference type="Proteomes" id="UP000753376"/>
    </source>
</evidence>
<reference evidence="3 4" key="1">
    <citation type="submission" date="2021-05" db="EMBL/GenBank/DDBJ databases">
        <title>Draft genomes of bacteria isolated from model marine particles.</title>
        <authorList>
            <person name="Datta M.S."/>
            <person name="Schwartzman J.A."/>
            <person name="Enke T.N."/>
            <person name="Saavedra J."/>
            <person name="Cermak N."/>
            <person name="Cordero O.X."/>
        </authorList>
    </citation>
    <scope>NUCLEOTIDE SEQUENCE [LARGE SCALE GENOMIC DNA]</scope>
    <source>
        <strain evidence="3 4">D2M19</strain>
    </source>
</reference>
<dbReference type="Pfam" id="PF14346">
    <property type="entry name" value="DUF4398"/>
    <property type="match status" value="1"/>
</dbReference>
<dbReference type="InterPro" id="IPR025511">
    <property type="entry name" value="DUF4398"/>
</dbReference>
<feature type="domain" description="DUF4398" evidence="2">
    <location>
        <begin position="32"/>
        <end position="108"/>
    </location>
</feature>
<evidence type="ECO:0000256" key="1">
    <source>
        <dbReference type="SAM" id="Coils"/>
    </source>
</evidence>
<gene>
    <name evidence="3" type="ORF">KO508_00285</name>
</gene>
<evidence type="ECO:0000259" key="2">
    <source>
        <dbReference type="Pfam" id="PF14346"/>
    </source>
</evidence>
<dbReference type="Proteomes" id="UP000753376">
    <property type="component" value="Unassembled WGS sequence"/>
</dbReference>
<dbReference type="RefSeq" id="WP_216006364.1">
    <property type="nucleotide sequence ID" value="NZ_JAHKPV010000001.1"/>
</dbReference>
<dbReference type="EMBL" id="JAHKPV010000001">
    <property type="protein sequence ID" value="MBU2872429.1"/>
    <property type="molecule type" value="Genomic_DNA"/>
</dbReference>
<name>A0ABS6A3A9_9GAMM</name>
<evidence type="ECO:0000313" key="3">
    <source>
        <dbReference type="EMBL" id="MBU2872429.1"/>
    </source>
</evidence>
<keyword evidence="4" id="KW-1185">Reference proteome</keyword>
<sequence length="124" mass="13473">MIKHKSKLFTASIAGIALTLSGCASPGKPPTAELQSAENSLQQAVAADAREFEPILLNDAQNKVADAKKMIDQEKYTQAERLLEQAEVDAQLAAARADTAKAKHAVEEINRNIESMRKEINQSQ</sequence>
<dbReference type="PROSITE" id="PS51257">
    <property type="entry name" value="PROKAR_LIPOPROTEIN"/>
    <property type="match status" value="1"/>
</dbReference>
<comment type="caution">
    <text evidence="3">The sequence shown here is derived from an EMBL/GenBank/DDBJ whole genome shotgun (WGS) entry which is preliminary data.</text>
</comment>